<dbReference type="InterPro" id="IPR012419">
    <property type="entry name" value="Cas1_AcylTrans_dom"/>
</dbReference>
<dbReference type="EMBL" id="JAACJP010000004">
    <property type="protein sequence ID" value="KAF5384959.1"/>
    <property type="molecule type" value="Genomic_DNA"/>
</dbReference>
<evidence type="ECO:0000259" key="10">
    <source>
        <dbReference type="Pfam" id="PF07779"/>
    </source>
</evidence>
<dbReference type="OrthoDB" id="1932925at2759"/>
<feature type="transmembrane region" description="Helical" evidence="9">
    <location>
        <begin position="440"/>
        <end position="460"/>
    </location>
</feature>
<evidence type="ECO:0000256" key="9">
    <source>
        <dbReference type="SAM" id="Phobius"/>
    </source>
</evidence>
<organism evidence="11 12">
    <name type="scientific">Tricholomella constricta</name>
    <dbReference type="NCBI Taxonomy" id="117010"/>
    <lineage>
        <taxon>Eukaryota</taxon>
        <taxon>Fungi</taxon>
        <taxon>Dikarya</taxon>
        <taxon>Basidiomycota</taxon>
        <taxon>Agaricomycotina</taxon>
        <taxon>Agaricomycetes</taxon>
        <taxon>Agaricomycetidae</taxon>
        <taxon>Agaricales</taxon>
        <taxon>Tricholomatineae</taxon>
        <taxon>Lyophyllaceae</taxon>
        <taxon>Tricholomella</taxon>
    </lineage>
</organism>
<feature type="transmembrane region" description="Helical" evidence="9">
    <location>
        <begin position="324"/>
        <end position="344"/>
    </location>
</feature>
<evidence type="ECO:0000313" key="12">
    <source>
        <dbReference type="Proteomes" id="UP000565441"/>
    </source>
</evidence>
<comment type="subcellular location">
    <subcellularLocation>
        <location evidence="1">Membrane</location>
        <topology evidence="1">Multi-pass membrane protein</topology>
    </subcellularLocation>
</comment>
<feature type="transmembrane region" description="Helical" evidence="9">
    <location>
        <begin position="551"/>
        <end position="573"/>
    </location>
</feature>
<keyword evidence="3" id="KW-0808">Transferase</keyword>
<evidence type="ECO:0000256" key="4">
    <source>
        <dbReference type="ARBA" id="ARBA00022692"/>
    </source>
</evidence>
<feature type="transmembrane region" description="Helical" evidence="9">
    <location>
        <begin position="294"/>
        <end position="312"/>
    </location>
</feature>
<evidence type="ECO:0000256" key="6">
    <source>
        <dbReference type="ARBA" id="ARBA00023136"/>
    </source>
</evidence>
<evidence type="ECO:0000256" key="3">
    <source>
        <dbReference type="ARBA" id="ARBA00022679"/>
    </source>
</evidence>
<accession>A0A8H5HKD2</accession>
<dbReference type="PANTHER" id="PTHR13533:SF1">
    <property type="entry name" value="N-ACETYLNEURAMINATE 9-O-ACETYLTRANSFERASE"/>
    <property type="match status" value="1"/>
</dbReference>
<sequence length="796" mass="89769">MLYSYKPAQATTCLDSKPVVFIGDSVTRTLFFQLGQLLDPTLPTAPSNDGLKHSDHTLHVKNGSDISFFWDPFLNSTQTSDILRSARDTTHRPALLVLGSGLWYLRYANASGGLPAWEANMEHVLDEVVKSPVKPADEIVVLPVEQVVTSKLSQDRVLSMRSSDIDAMNSDLFHRINPSSNFGLPMLSSKPTLPVSLPLVFNQMLHPSQTEDGLHFSDDLVKMQANILLNLRCNDVMPKRFPLDKTCCNKYPWPLLLQLIILALAVFWGPAIYDSTVNFVPIGPKYHSSWANEVQRPALVFSIGIGLIFFADRTGLWLKEQKQFNPWTFGLLCLASLGVGLATIKRSDKDLGFLNREQTDEWKGWMQLAILIYHYLGASKISGIYNPIRVLVASYLFMTGYGHTTFYIKKADFGFLRIAQVMVRLNLLTLLLAYTMNTDYISYYFSPLVSMWFLIVYATMFVGSRFNDRTPFLLGKILISAILVTWFMGEEWLLQKLFDFLARVCGIHWSAREWTFRATLDLWIVYVGMLAAIGAIKVREYRLTEHAHWPLVIKVAIGASAICLIWFFTFELFQESKFTYNRWHPYISFIPVLAFVVLRNASVILRSASSSAFAFVGRCSLETFIIQYHFWLAGDTKGVLLVLPGTQWRPMNFVLTTIMFIYVSDQMAHATATITSWICGTAAKSSLPLPTTAPSNAASTSSDRRIPDIARLNEDATVSIPLISHNSQKDNGQENPLPPEPDTPVRSRRWVDRLADGSTPPRTPGFRIWYGENEGYGVKTKLVIGVGAMWAVNLLW</sequence>
<evidence type="ECO:0000256" key="2">
    <source>
        <dbReference type="ARBA" id="ARBA00010666"/>
    </source>
</evidence>
<evidence type="ECO:0000256" key="7">
    <source>
        <dbReference type="ARBA" id="ARBA00023180"/>
    </source>
</evidence>
<name>A0A8H5HKD2_9AGAR</name>
<feature type="domain" description="Cas1p 10 TM acyl transferase" evidence="10">
    <location>
        <begin position="242"/>
        <end position="685"/>
    </location>
</feature>
<dbReference type="AlphaFoldDB" id="A0A8H5HKD2"/>
<feature type="transmembrane region" description="Helical" evidence="9">
    <location>
        <begin position="585"/>
        <end position="605"/>
    </location>
</feature>
<feature type="transmembrane region" description="Helical" evidence="9">
    <location>
        <begin position="365"/>
        <end position="385"/>
    </location>
</feature>
<protein>
    <recommendedName>
        <fullName evidence="10">Cas1p 10 TM acyl transferase domain-containing protein</fullName>
    </recommendedName>
</protein>
<gene>
    <name evidence="11" type="ORF">D9615_001440</name>
</gene>
<proteinExistence type="inferred from homology"/>
<dbReference type="GO" id="GO:0005975">
    <property type="term" value="P:carbohydrate metabolic process"/>
    <property type="evidence" value="ECO:0007669"/>
    <property type="project" value="UniProtKB-ARBA"/>
</dbReference>
<keyword evidence="4 9" id="KW-0812">Transmembrane</keyword>
<feature type="transmembrane region" description="Helical" evidence="9">
    <location>
        <begin position="472"/>
        <end position="489"/>
    </location>
</feature>
<dbReference type="GO" id="GO:0005794">
    <property type="term" value="C:Golgi apparatus"/>
    <property type="evidence" value="ECO:0007669"/>
    <property type="project" value="UniProtKB-ARBA"/>
</dbReference>
<evidence type="ECO:0000313" key="11">
    <source>
        <dbReference type="EMBL" id="KAF5384959.1"/>
    </source>
</evidence>
<evidence type="ECO:0000256" key="1">
    <source>
        <dbReference type="ARBA" id="ARBA00004141"/>
    </source>
</evidence>
<keyword evidence="6 9" id="KW-0472">Membrane</keyword>
<keyword evidence="7" id="KW-0325">Glycoprotein</keyword>
<feature type="transmembrane region" description="Helical" evidence="9">
    <location>
        <begin position="251"/>
        <end position="273"/>
    </location>
</feature>
<dbReference type="Proteomes" id="UP000565441">
    <property type="component" value="Unassembled WGS sequence"/>
</dbReference>
<dbReference type="GO" id="GO:0016740">
    <property type="term" value="F:transferase activity"/>
    <property type="evidence" value="ECO:0007669"/>
    <property type="project" value="UniProtKB-KW"/>
</dbReference>
<keyword evidence="12" id="KW-1185">Reference proteome</keyword>
<reference evidence="11 12" key="1">
    <citation type="journal article" date="2020" name="ISME J.">
        <title>Uncovering the hidden diversity of litter-decomposition mechanisms in mushroom-forming fungi.</title>
        <authorList>
            <person name="Floudas D."/>
            <person name="Bentzer J."/>
            <person name="Ahren D."/>
            <person name="Johansson T."/>
            <person name="Persson P."/>
            <person name="Tunlid A."/>
        </authorList>
    </citation>
    <scope>NUCLEOTIDE SEQUENCE [LARGE SCALE GENOMIC DNA]</scope>
    <source>
        <strain evidence="11 12">CBS 661.87</strain>
    </source>
</reference>
<dbReference type="Pfam" id="PF07779">
    <property type="entry name" value="Cas1_AcylT"/>
    <property type="match status" value="1"/>
</dbReference>
<feature type="transmembrane region" description="Helical" evidence="9">
    <location>
        <begin position="522"/>
        <end position="539"/>
    </location>
</feature>
<feature type="transmembrane region" description="Helical" evidence="9">
    <location>
        <begin position="415"/>
        <end position="434"/>
    </location>
</feature>
<dbReference type="GO" id="GO:0016020">
    <property type="term" value="C:membrane"/>
    <property type="evidence" value="ECO:0007669"/>
    <property type="project" value="UniProtKB-SubCell"/>
</dbReference>
<comment type="caution">
    <text evidence="11">The sequence shown here is derived from an EMBL/GenBank/DDBJ whole genome shotgun (WGS) entry which is preliminary data.</text>
</comment>
<keyword evidence="5 9" id="KW-1133">Transmembrane helix</keyword>
<feature type="region of interest" description="Disordered" evidence="8">
    <location>
        <begin position="724"/>
        <end position="747"/>
    </location>
</feature>
<dbReference type="PANTHER" id="PTHR13533">
    <property type="entry name" value="N-ACETYLNEURAMINATE 9-O-ACETYLTRANSFERASE"/>
    <property type="match status" value="1"/>
</dbReference>
<comment type="similarity">
    <text evidence="2">Belongs to the PC-esterase family. CASD1 subfamily.</text>
</comment>
<evidence type="ECO:0000256" key="5">
    <source>
        <dbReference type="ARBA" id="ARBA00022989"/>
    </source>
</evidence>
<evidence type="ECO:0000256" key="8">
    <source>
        <dbReference type="SAM" id="MobiDB-lite"/>
    </source>
</evidence>